<dbReference type="EMBL" id="JACU01000018">
    <property type="protein sequence ID" value="KMS50578.1"/>
    <property type="molecule type" value="Genomic_DNA"/>
</dbReference>
<keyword evidence="5 12" id="KW-0812">Transmembrane</keyword>
<dbReference type="InterPro" id="IPR039426">
    <property type="entry name" value="TonB-dep_rcpt-like"/>
</dbReference>
<dbReference type="RefSeq" id="WP_059153685.1">
    <property type="nucleotide sequence ID" value="NZ_KQ130462.1"/>
</dbReference>
<organism evidence="18 19">
    <name type="scientific">Novosphingobium barchaimii LL02</name>
    <dbReference type="NCBI Taxonomy" id="1114963"/>
    <lineage>
        <taxon>Bacteria</taxon>
        <taxon>Pseudomonadati</taxon>
        <taxon>Pseudomonadota</taxon>
        <taxon>Alphaproteobacteria</taxon>
        <taxon>Sphingomonadales</taxon>
        <taxon>Sphingomonadaceae</taxon>
        <taxon>Novosphingobium</taxon>
    </lineage>
</organism>
<dbReference type="PROSITE" id="PS52016">
    <property type="entry name" value="TONB_DEPENDENT_REC_3"/>
    <property type="match status" value="1"/>
</dbReference>
<sequence length="742" mass="79250">MNIKKNGSLRLFVSGIMAGTALCAVPALAQDAGAASEAGGDIVVTASKRTSSTIQDTPIAVQALGGDALKDKGAVDFADFYHAIPALSVQDEGPGDKRYVIRGINSAGASTVGMYLDETVITGENSQDGGGQAPDIKLFDIDRVEVLKGPQGTTFGASSMAGTIRYITKKADPDAGVNGYVQSALRATKGASLGMQTDGAVNLPIIPGVLAVRASGFYADLPGWIDNRFQNGANAEKSKAGRLTARLQATPDLTVDLTAMYQDVHQDAKNFYNKVDYDGNTLPSNYQADEVRAPYNDKSEIYNATVNYKQPFGTFTGTVSRFVRDTEFVRDASLAAQAFFGLPHATTGRSALKQDKHRRVDSGELRFASDFGGPFQILVGGFFQNENRDYRSSWPKADGTGNLSNSSADLLLDREVSTRIKERALFGEVSYEIVPDLTFTAGGRLFDFKLEQVSNAIVRAGGAPGAGVGPTLHTKDNGLIGRFNLAYKLSDQVNTYIQVAQGYRSGGTNDQTAAAIANVVIPDGYGSDSLWSYEWGVKTTLMDRKLFLNGALYYIDWSDIQVSQQATNGTLSFAYTGNGGKAEVKGVEMTLEARPIPGLDINLSGNYNTAKLAQDNPVAGTGNKGDRIPYVPKVTGSASINYSAPIDSLGVEASFGADASYQGGMATKFNPAIDNYQTLGSYWLVGLHAGVNKGPWSVNLNVTNLLNDQTTINYNEIVPGVYPLGYYMNRPRTVSLSGMVKF</sequence>
<dbReference type="AlphaFoldDB" id="A0A0J7XHG0"/>
<accession>A0A0J7XHG0</accession>
<dbReference type="Pfam" id="PF00593">
    <property type="entry name" value="TonB_dep_Rec_b-barrel"/>
    <property type="match status" value="1"/>
</dbReference>
<proteinExistence type="inferred from homology"/>
<evidence type="ECO:0000256" key="12">
    <source>
        <dbReference type="PROSITE-ProRule" id="PRU01360"/>
    </source>
</evidence>
<keyword evidence="2 12" id="KW-0813">Transport</keyword>
<dbReference type="InterPro" id="IPR000531">
    <property type="entry name" value="Beta-barrel_TonB"/>
</dbReference>
<evidence type="ECO:0000256" key="10">
    <source>
        <dbReference type="ARBA" id="ARBA00023136"/>
    </source>
</evidence>
<dbReference type="SUPFAM" id="SSF56935">
    <property type="entry name" value="Porins"/>
    <property type="match status" value="1"/>
</dbReference>
<feature type="domain" description="TonB-dependent receptor-like beta-barrel" evidence="16">
    <location>
        <begin position="263"/>
        <end position="705"/>
    </location>
</feature>
<name>A0A0J7XHG0_9SPHN</name>
<dbReference type="Pfam" id="PF07715">
    <property type="entry name" value="Plug"/>
    <property type="match status" value="1"/>
</dbReference>
<feature type="short sequence motif" description="TonB C-terminal box" evidence="13">
    <location>
        <begin position="725"/>
        <end position="742"/>
    </location>
</feature>
<dbReference type="Proteomes" id="UP000052268">
    <property type="component" value="Unassembled WGS sequence"/>
</dbReference>
<reference evidence="18 19" key="1">
    <citation type="journal article" date="2015" name="G3 (Bethesda)">
        <title>Insights into Ongoing Evolution of the Hexachlorocyclohexane Catabolic Pathway from Comparative Genomics of Ten Sphingomonadaceae Strains.</title>
        <authorList>
            <person name="Pearce S.L."/>
            <person name="Oakeshott J.G."/>
            <person name="Pandey G."/>
        </authorList>
    </citation>
    <scope>NUCLEOTIDE SEQUENCE [LARGE SCALE GENOMIC DNA]</scope>
    <source>
        <strain evidence="18 19">LL02</strain>
    </source>
</reference>
<comment type="subcellular location">
    <subcellularLocation>
        <location evidence="1 12">Cell outer membrane</location>
        <topology evidence="1 12">Multi-pass membrane protein</topology>
    </subcellularLocation>
</comment>
<evidence type="ECO:0000256" key="4">
    <source>
        <dbReference type="ARBA" id="ARBA00022496"/>
    </source>
</evidence>
<evidence type="ECO:0000256" key="15">
    <source>
        <dbReference type="SAM" id="SignalP"/>
    </source>
</evidence>
<keyword evidence="11 12" id="KW-0998">Cell outer membrane</keyword>
<feature type="chain" id="PRO_5005291653" description="TonB-denpendent receptor" evidence="15">
    <location>
        <begin position="30"/>
        <end position="742"/>
    </location>
</feature>
<keyword evidence="10 12" id="KW-0472">Membrane</keyword>
<dbReference type="PROSITE" id="PS01156">
    <property type="entry name" value="TONB_DEPENDENT_REC_2"/>
    <property type="match status" value="1"/>
</dbReference>
<feature type="domain" description="TonB-dependent receptor plug" evidence="17">
    <location>
        <begin position="54"/>
        <end position="163"/>
    </location>
</feature>
<comment type="caution">
    <text evidence="18">The sequence shown here is derived from an EMBL/GenBank/DDBJ whole genome shotgun (WGS) entry which is preliminary data.</text>
</comment>
<dbReference type="PATRIC" id="fig|1114963.3.peg.5056"/>
<evidence type="ECO:0000256" key="3">
    <source>
        <dbReference type="ARBA" id="ARBA00022452"/>
    </source>
</evidence>
<keyword evidence="8" id="KW-0406">Ion transport</keyword>
<evidence type="ECO:0000256" key="13">
    <source>
        <dbReference type="PROSITE-ProRule" id="PRU10144"/>
    </source>
</evidence>
<gene>
    <name evidence="18" type="ORF">V474_07015</name>
</gene>
<feature type="signal peptide" evidence="15">
    <location>
        <begin position="1"/>
        <end position="29"/>
    </location>
</feature>
<keyword evidence="4" id="KW-0410">Iron transport</keyword>
<evidence type="ECO:0000256" key="7">
    <source>
        <dbReference type="ARBA" id="ARBA00023004"/>
    </source>
</evidence>
<evidence type="ECO:0000256" key="11">
    <source>
        <dbReference type="ARBA" id="ARBA00023237"/>
    </source>
</evidence>
<dbReference type="GO" id="GO:0006826">
    <property type="term" value="P:iron ion transport"/>
    <property type="evidence" value="ECO:0007669"/>
    <property type="project" value="UniProtKB-KW"/>
</dbReference>
<dbReference type="PANTHER" id="PTHR32552:SF81">
    <property type="entry name" value="TONB-DEPENDENT OUTER MEMBRANE RECEPTOR"/>
    <property type="match status" value="1"/>
</dbReference>
<evidence type="ECO:0000256" key="8">
    <source>
        <dbReference type="ARBA" id="ARBA00023065"/>
    </source>
</evidence>
<evidence type="ECO:0000256" key="5">
    <source>
        <dbReference type="ARBA" id="ARBA00022692"/>
    </source>
</evidence>
<keyword evidence="9 14" id="KW-0798">TonB box</keyword>
<protein>
    <recommendedName>
        <fullName evidence="20">TonB-denpendent receptor</fullName>
    </recommendedName>
</protein>
<evidence type="ECO:0000313" key="18">
    <source>
        <dbReference type="EMBL" id="KMS50578.1"/>
    </source>
</evidence>
<keyword evidence="3 12" id="KW-1134">Transmembrane beta strand</keyword>
<keyword evidence="7" id="KW-0408">Iron</keyword>
<evidence type="ECO:0000256" key="2">
    <source>
        <dbReference type="ARBA" id="ARBA00022448"/>
    </source>
</evidence>
<dbReference type="InterPro" id="IPR012910">
    <property type="entry name" value="Plug_dom"/>
</dbReference>
<comment type="similarity">
    <text evidence="12 14">Belongs to the TonB-dependent receptor family.</text>
</comment>
<evidence type="ECO:0000313" key="19">
    <source>
        <dbReference type="Proteomes" id="UP000052268"/>
    </source>
</evidence>
<keyword evidence="6 15" id="KW-0732">Signal</keyword>
<dbReference type="InterPro" id="IPR036942">
    <property type="entry name" value="Beta-barrel_TonB_sf"/>
</dbReference>
<evidence type="ECO:0000256" key="6">
    <source>
        <dbReference type="ARBA" id="ARBA00022729"/>
    </source>
</evidence>
<keyword evidence="19" id="KW-1185">Reference proteome</keyword>
<evidence type="ECO:0000256" key="9">
    <source>
        <dbReference type="ARBA" id="ARBA00023077"/>
    </source>
</evidence>
<evidence type="ECO:0008006" key="20">
    <source>
        <dbReference type="Google" id="ProtNLM"/>
    </source>
</evidence>
<dbReference type="PANTHER" id="PTHR32552">
    <property type="entry name" value="FERRICHROME IRON RECEPTOR-RELATED"/>
    <property type="match status" value="1"/>
</dbReference>
<evidence type="ECO:0000259" key="17">
    <source>
        <dbReference type="Pfam" id="PF07715"/>
    </source>
</evidence>
<evidence type="ECO:0000256" key="14">
    <source>
        <dbReference type="RuleBase" id="RU003357"/>
    </source>
</evidence>
<dbReference type="Gene3D" id="2.40.170.20">
    <property type="entry name" value="TonB-dependent receptor, beta-barrel domain"/>
    <property type="match status" value="1"/>
</dbReference>
<dbReference type="InterPro" id="IPR010917">
    <property type="entry name" value="TonB_rcpt_CS"/>
</dbReference>
<evidence type="ECO:0000256" key="1">
    <source>
        <dbReference type="ARBA" id="ARBA00004571"/>
    </source>
</evidence>
<evidence type="ECO:0000259" key="16">
    <source>
        <dbReference type="Pfam" id="PF00593"/>
    </source>
</evidence>
<dbReference type="GO" id="GO:0009279">
    <property type="term" value="C:cell outer membrane"/>
    <property type="evidence" value="ECO:0007669"/>
    <property type="project" value="UniProtKB-SubCell"/>
</dbReference>